<dbReference type="AlphaFoldDB" id="A0AA36AGR8"/>
<protein>
    <submittedName>
        <fullName evidence="2">Uncharacterized protein</fullName>
    </submittedName>
</protein>
<organism evidence="2 3">
    <name type="scientific">Octopus vulgaris</name>
    <name type="common">Common octopus</name>
    <dbReference type="NCBI Taxonomy" id="6645"/>
    <lineage>
        <taxon>Eukaryota</taxon>
        <taxon>Metazoa</taxon>
        <taxon>Spiralia</taxon>
        <taxon>Lophotrochozoa</taxon>
        <taxon>Mollusca</taxon>
        <taxon>Cephalopoda</taxon>
        <taxon>Coleoidea</taxon>
        <taxon>Octopodiformes</taxon>
        <taxon>Octopoda</taxon>
        <taxon>Incirrata</taxon>
        <taxon>Octopodidae</taxon>
        <taxon>Octopus</taxon>
    </lineage>
</organism>
<feature type="compositionally biased region" description="Basic and acidic residues" evidence="1">
    <location>
        <begin position="138"/>
        <end position="150"/>
    </location>
</feature>
<feature type="region of interest" description="Disordered" evidence="1">
    <location>
        <begin position="91"/>
        <end position="111"/>
    </location>
</feature>
<reference evidence="2" key="1">
    <citation type="submission" date="2023-08" db="EMBL/GenBank/DDBJ databases">
        <authorList>
            <person name="Alioto T."/>
            <person name="Alioto T."/>
            <person name="Gomez Garrido J."/>
        </authorList>
    </citation>
    <scope>NUCLEOTIDE SEQUENCE</scope>
</reference>
<dbReference type="Proteomes" id="UP001162480">
    <property type="component" value="Chromosome 1"/>
</dbReference>
<name>A0AA36AGR8_OCTVU</name>
<sequence length="157" mass="17671">MIATCLSVLPAALKDMGKETLIACWKVWLKSIQSYKGFSPEDFQHETVNNAVKLAKVLGGEGFDDITQDEVNNLIDGHSETLTDEDLLELTKSASEEEEKAPDPEKEEDETYKTLLTTMKKQRQQLPITMFLKPTKRALHEDTISPKTLEEASPEEC</sequence>
<dbReference type="EMBL" id="OX597814">
    <property type="protein sequence ID" value="CAI9715870.1"/>
    <property type="molecule type" value="Genomic_DNA"/>
</dbReference>
<evidence type="ECO:0000313" key="2">
    <source>
        <dbReference type="EMBL" id="CAI9715870.1"/>
    </source>
</evidence>
<gene>
    <name evidence="2" type="ORF">OCTVUL_1B003344</name>
</gene>
<proteinExistence type="predicted"/>
<evidence type="ECO:0000313" key="3">
    <source>
        <dbReference type="Proteomes" id="UP001162480"/>
    </source>
</evidence>
<feature type="region of interest" description="Disordered" evidence="1">
    <location>
        <begin position="137"/>
        <end position="157"/>
    </location>
</feature>
<evidence type="ECO:0000256" key="1">
    <source>
        <dbReference type="SAM" id="MobiDB-lite"/>
    </source>
</evidence>
<feature type="compositionally biased region" description="Acidic residues" evidence="1">
    <location>
        <begin position="96"/>
        <end position="110"/>
    </location>
</feature>
<keyword evidence="3" id="KW-1185">Reference proteome</keyword>
<accession>A0AA36AGR8</accession>